<accession>A0A1E1JQ89</accession>
<protein>
    <submittedName>
        <fullName evidence="6">Related to mitochondrial large ribosomal subunit</fullName>
    </submittedName>
</protein>
<dbReference type="Pfam" id="PF00237">
    <property type="entry name" value="Ribosomal_L22"/>
    <property type="match status" value="1"/>
</dbReference>
<dbReference type="Proteomes" id="UP000178129">
    <property type="component" value="Unassembled WGS sequence"/>
</dbReference>
<dbReference type="GO" id="GO:0015934">
    <property type="term" value="C:large ribosomal subunit"/>
    <property type="evidence" value="ECO:0007669"/>
    <property type="project" value="InterPro"/>
</dbReference>
<proteinExistence type="inferred from homology"/>
<dbReference type="InParanoid" id="A0A1E1JQ89"/>
<keyword evidence="2 4" id="KW-0689">Ribosomal protein</keyword>
<dbReference type="FunFam" id="3.90.470.10:FF:000017">
    <property type="entry name" value="54S ribosomal protein L22, mitochondrial"/>
    <property type="match status" value="1"/>
</dbReference>
<evidence type="ECO:0000256" key="5">
    <source>
        <dbReference type="SAM" id="MobiDB-lite"/>
    </source>
</evidence>
<evidence type="ECO:0000256" key="2">
    <source>
        <dbReference type="ARBA" id="ARBA00022980"/>
    </source>
</evidence>
<feature type="region of interest" description="Disordered" evidence="5">
    <location>
        <begin position="90"/>
        <end position="134"/>
    </location>
</feature>
<dbReference type="InterPro" id="IPR036394">
    <property type="entry name" value="Ribosomal_uL22_sf"/>
</dbReference>
<dbReference type="STRING" id="914237.A0A1E1JQ89"/>
<evidence type="ECO:0000256" key="3">
    <source>
        <dbReference type="ARBA" id="ARBA00023274"/>
    </source>
</evidence>
<reference evidence="7" key="1">
    <citation type="submission" date="2016-03" db="EMBL/GenBank/DDBJ databases">
        <authorList>
            <person name="Ploux O."/>
        </authorList>
    </citation>
    <scope>NUCLEOTIDE SEQUENCE [LARGE SCALE GENOMIC DNA]</scope>
    <source>
        <strain evidence="7">UK7</strain>
    </source>
</reference>
<evidence type="ECO:0000313" key="7">
    <source>
        <dbReference type="Proteomes" id="UP000178129"/>
    </source>
</evidence>
<dbReference type="EMBL" id="FJUW01000001">
    <property type="protein sequence ID" value="CZS87893.1"/>
    <property type="molecule type" value="Genomic_DNA"/>
</dbReference>
<dbReference type="InterPro" id="IPR001063">
    <property type="entry name" value="Ribosomal_uL22"/>
</dbReference>
<dbReference type="GO" id="GO:0003735">
    <property type="term" value="F:structural constituent of ribosome"/>
    <property type="evidence" value="ECO:0007669"/>
    <property type="project" value="InterPro"/>
</dbReference>
<feature type="compositionally biased region" description="Basic and acidic residues" evidence="5">
    <location>
        <begin position="9"/>
        <end position="18"/>
    </location>
</feature>
<organism evidence="6 7">
    <name type="scientific">Rhynchosporium graminicola</name>
    <dbReference type="NCBI Taxonomy" id="2792576"/>
    <lineage>
        <taxon>Eukaryota</taxon>
        <taxon>Fungi</taxon>
        <taxon>Dikarya</taxon>
        <taxon>Ascomycota</taxon>
        <taxon>Pezizomycotina</taxon>
        <taxon>Leotiomycetes</taxon>
        <taxon>Helotiales</taxon>
        <taxon>Ploettnerulaceae</taxon>
        <taxon>Rhynchosporium</taxon>
    </lineage>
</organism>
<dbReference type="PANTHER" id="PTHR13501:SF10">
    <property type="entry name" value="LARGE RIBOSOMAL SUBUNIT PROTEIN UL22M"/>
    <property type="match status" value="1"/>
</dbReference>
<evidence type="ECO:0000313" key="6">
    <source>
        <dbReference type="EMBL" id="CZS87893.1"/>
    </source>
</evidence>
<gene>
    <name evidence="6" type="ORF">RCO7_00873</name>
</gene>
<sequence>MSAASAGLDRVESHDGKPRTSVGSPSATNMSLHLPPRQLIKSVLTSIPPSLSLIIPSIQRRSAQSLVPSKKGDSEKFKAKLTNPLTEEYLRRKPSAATKAPKKGGLSSSSIFEDEELAGPKPEKVKKGEETGLEPRNPLRMAAALDPDPQGRLRWERKMVIRDIHKRGRLTKTQRLKREERVLVSKSHDFKTSVKKLVPLAKQIAGKTVEEAIVQMRFSKKKAAQDVKEHLEHARNEAIVRRGMGLGIGADPSFITREIVTKDRKRVKVTDPTTLYVDQAWCGKGLFGTTPDHRARGQIYLMKNRTAFLSVVLKEEKTRIRLHEERETKEQNRRVWEQLPNRPITAQRQYYSW</sequence>
<name>A0A1E1JQ89_9HELO</name>
<dbReference type="PANTHER" id="PTHR13501">
    <property type="entry name" value="CHLOROPLAST 50S RIBOSOMAL PROTEIN L22-RELATED"/>
    <property type="match status" value="1"/>
</dbReference>
<feature type="region of interest" description="Disordered" evidence="5">
    <location>
        <begin position="1"/>
        <end position="32"/>
    </location>
</feature>
<keyword evidence="3 4" id="KW-0687">Ribonucleoprotein</keyword>
<keyword evidence="7" id="KW-1185">Reference proteome</keyword>
<comment type="similarity">
    <text evidence="1 4">Belongs to the universal ribosomal protein uL22 family.</text>
</comment>
<dbReference type="InterPro" id="IPR047867">
    <property type="entry name" value="Ribosomal_uL22_bac/org-type"/>
</dbReference>
<dbReference type="SUPFAM" id="SSF54843">
    <property type="entry name" value="Ribosomal protein L22"/>
    <property type="match status" value="1"/>
</dbReference>
<comment type="caution">
    <text evidence="6">The sequence shown here is derived from an EMBL/GenBank/DDBJ whole genome shotgun (WGS) entry which is preliminary data.</text>
</comment>
<dbReference type="AlphaFoldDB" id="A0A1E1JQ89"/>
<dbReference type="GO" id="GO:0006412">
    <property type="term" value="P:translation"/>
    <property type="evidence" value="ECO:0007669"/>
    <property type="project" value="InterPro"/>
</dbReference>
<dbReference type="Gene3D" id="3.90.470.10">
    <property type="entry name" value="Ribosomal protein L22/L17"/>
    <property type="match status" value="1"/>
</dbReference>
<feature type="compositionally biased region" description="Polar residues" evidence="5">
    <location>
        <begin position="21"/>
        <end position="31"/>
    </location>
</feature>
<feature type="compositionally biased region" description="Basic and acidic residues" evidence="5">
    <location>
        <begin position="121"/>
        <end position="130"/>
    </location>
</feature>
<evidence type="ECO:0000256" key="1">
    <source>
        <dbReference type="ARBA" id="ARBA00009451"/>
    </source>
</evidence>
<evidence type="ECO:0000256" key="4">
    <source>
        <dbReference type="RuleBase" id="RU004005"/>
    </source>
</evidence>
<dbReference type="CDD" id="cd00336">
    <property type="entry name" value="Ribosomal_L22"/>
    <property type="match status" value="1"/>
</dbReference>